<feature type="compositionally biased region" description="Basic residues" evidence="8">
    <location>
        <begin position="866"/>
        <end position="876"/>
    </location>
</feature>
<feature type="transmembrane region" description="Helical" evidence="9">
    <location>
        <begin position="496"/>
        <end position="524"/>
    </location>
</feature>
<feature type="region of interest" description="Disordered" evidence="8">
    <location>
        <begin position="912"/>
        <end position="947"/>
    </location>
</feature>
<keyword evidence="7" id="KW-0175">Coiled coil</keyword>
<feature type="coiled-coil region" evidence="7">
    <location>
        <begin position="654"/>
        <end position="694"/>
    </location>
</feature>
<dbReference type="AlphaFoldDB" id="D6WYF5"/>
<name>D6WYF5_TRICA</name>
<dbReference type="EMBL" id="KQ971362">
    <property type="protein sequence ID" value="EFA07885.1"/>
    <property type="molecule type" value="Genomic_DNA"/>
</dbReference>
<feature type="transmembrane region" description="Helical" evidence="9">
    <location>
        <begin position="12"/>
        <end position="34"/>
    </location>
</feature>
<dbReference type="OrthoDB" id="6229420at2759"/>
<keyword evidence="5 9" id="KW-0472">Membrane</keyword>
<keyword evidence="11" id="KW-1185">Reference proteome</keyword>
<dbReference type="HOGENOM" id="CLU_008293_1_1_1"/>
<feature type="transmembrane region" description="Helical" evidence="9">
    <location>
        <begin position="808"/>
        <end position="831"/>
    </location>
</feature>
<proteinExistence type="inferred from homology"/>
<feature type="transmembrane region" description="Helical" evidence="9">
    <location>
        <begin position="126"/>
        <end position="155"/>
    </location>
</feature>
<evidence type="ECO:0000256" key="8">
    <source>
        <dbReference type="SAM" id="MobiDB-lite"/>
    </source>
</evidence>
<dbReference type="OMA" id="VYHLMMY"/>
<dbReference type="Proteomes" id="UP000007266">
    <property type="component" value="Linkage group 8"/>
</dbReference>
<evidence type="ECO:0000313" key="10">
    <source>
        <dbReference type="EMBL" id="EFA07885.1"/>
    </source>
</evidence>
<dbReference type="FunCoup" id="D6WYF5">
    <property type="interactions" value="60"/>
</dbReference>
<evidence type="ECO:0000256" key="7">
    <source>
        <dbReference type="SAM" id="Coils"/>
    </source>
</evidence>
<dbReference type="PANTHER" id="PTHR22730">
    <property type="entry name" value="PROMININ PROM PROTEIN"/>
    <property type="match status" value="1"/>
</dbReference>
<comment type="similarity">
    <text evidence="2">Belongs to the prominin family.</text>
</comment>
<dbReference type="PhylomeDB" id="D6WYF5"/>
<evidence type="ECO:0000256" key="9">
    <source>
        <dbReference type="SAM" id="Phobius"/>
    </source>
</evidence>
<evidence type="ECO:0000256" key="6">
    <source>
        <dbReference type="ARBA" id="ARBA00023180"/>
    </source>
</evidence>
<organism evidence="10 11">
    <name type="scientific">Tribolium castaneum</name>
    <name type="common">Red flour beetle</name>
    <dbReference type="NCBI Taxonomy" id="7070"/>
    <lineage>
        <taxon>Eukaryota</taxon>
        <taxon>Metazoa</taxon>
        <taxon>Ecdysozoa</taxon>
        <taxon>Arthropoda</taxon>
        <taxon>Hexapoda</taxon>
        <taxon>Insecta</taxon>
        <taxon>Pterygota</taxon>
        <taxon>Neoptera</taxon>
        <taxon>Endopterygota</taxon>
        <taxon>Coleoptera</taxon>
        <taxon>Polyphaga</taxon>
        <taxon>Cucujiformia</taxon>
        <taxon>Tenebrionidae</taxon>
        <taxon>Tenebrionidae incertae sedis</taxon>
        <taxon>Tribolium</taxon>
    </lineage>
</organism>
<dbReference type="InterPro" id="IPR008795">
    <property type="entry name" value="Prominin"/>
</dbReference>
<comment type="subcellular location">
    <subcellularLocation>
        <location evidence="1">Membrane</location>
        <topology evidence="1">Multi-pass membrane protein</topology>
    </subcellularLocation>
</comment>
<evidence type="ECO:0000256" key="2">
    <source>
        <dbReference type="ARBA" id="ARBA00006058"/>
    </source>
</evidence>
<evidence type="ECO:0000256" key="3">
    <source>
        <dbReference type="ARBA" id="ARBA00022692"/>
    </source>
</evidence>
<dbReference type="STRING" id="7070.D6WYF5"/>
<dbReference type="PANTHER" id="PTHR22730:SF1">
    <property type="entry name" value="PROMININ-LIKE PROTEIN"/>
    <property type="match status" value="1"/>
</dbReference>
<evidence type="ECO:0000256" key="1">
    <source>
        <dbReference type="ARBA" id="ARBA00004141"/>
    </source>
</evidence>
<feature type="region of interest" description="Disordered" evidence="8">
    <location>
        <begin position="863"/>
        <end position="890"/>
    </location>
</feature>
<dbReference type="InParanoid" id="D6WYF5"/>
<dbReference type="eggNOG" id="KOG4331">
    <property type="taxonomic scope" value="Eukaryota"/>
</dbReference>
<evidence type="ECO:0000256" key="5">
    <source>
        <dbReference type="ARBA" id="ARBA00023136"/>
    </source>
</evidence>
<evidence type="ECO:0000256" key="4">
    <source>
        <dbReference type="ARBA" id="ARBA00022989"/>
    </source>
</evidence>
<reference evidence="10 11" key="2">
    <citation type="journal article" date="2010" name="Nucleic Acids Res.">
        <title>BeetleBase in 2010: revisions to provide comprehensive genomic information for Tribolium castaneum.</title>
        <authorList>
            <person name="Kim H.S."/>
            <person name="Murphy T."/>
            <person name="Xia J."/>
            <person name="Caragea D."/>
            <person name="Park Y."/>
            <person name="Beeman R.W."/>
            <person name="Lorenzen M.D."/>
            <person name="Butcher S."/>
            <person name="Manak J.R."/>
            <person name="Brown S.J."/>
        </authorList>
    </citation>
    <scope>GENOME REANNOTATION</scope>
    <source>
        <strain evidence="10 11">Georgia GA2</strain>
    </source>
</reference>
<keyword evidence="3 9" id="KW-0812">Transmembrane</keyword>
<keyword evidence="6" id="KW-0325">Glycoprotein</keyword>
<gene>
    <name evidence="10" type="primary">AUGUSTUS-3.0.2_05459</name>
    <name evidence="10" type="ORF">TcasGA2_TC005459</name>
</gene>
<protein>
    <submittedName>
        <fullName evidence="10">Prominin-like protein</fullName>
    </submittedName>
</protein>
<keyword evidence="4 9" id="KW-1133">Transmembrane helix</keyword>
<evidence type="ECO:0000313" key="11">
    <source>
        <dbReference type="Proteomes" id="UP000007266"/>
    </source>
</evidence>
<reference evidence="10 11" key="1">
    <citation type="journal article" date="2008" name="Nature">
        <title>The genome of the model beetle and pest Tribolium castaneum.</title>
        <authorList>
            <consortium name="Tribolium Genome Sequencing Consortium"/>
            <person name="Richards S."/>
            <person name="Gibbs R.A."/>
            <person name="Weinstock G.M."/>
            <person name="Brown S.J."/>
            <person name="Denell R."/>
            <person name="Beeman R.W."/>
            <person name="Gibbs R."/>
            <person name="Beeman R.W."/>
            <person name="Brown S.J."/>
            <person name="Bucher G."/>
            <person name="Friedrich M."/>
            <person name="Grimmelikhuijzen C.J."/>
            <person name="Klingler M."/>
            <person name="Lorenzen M."/>
            <person name="Richards S."/>
            <person name="Roth S."/>
            <person name="Schroder R."/>
            <person name="Tautz D."/>
            <person name="Zdobnov E.M."/>
            <person name="Muzny D."/>
            <person name="Gibbs R.A."/>
            <person name="Weinstock G.M."/>
            <person name="Attaway T."/>
            <person name="Bell S."/>
            <person name="Buhay C.J."/>
            <person name="Chandrabose M.N."/>
            <person name="Chavez D."/>
            <person name="Clerk-Blankenburg K.P."/>
            <person name="Cree A."/>
            <person name="Dao M."/>
            <person name="Davis C."/>
            <person name="Chacko J."/>
            <person name="Dinh H."/>
            <person name="Dugan-Rocha S."/>
            <person name="Fowler G."/>
            <person name="Garner T.T."/>
            <person name="Garnes J."/>
            <person name="Gnirke A."/>
            <person name="Hawes A."/>
            <person name="Hernandez J."/>
            <person name="Hines S."/>
            <person name="Holder M."/>
            <person name="Hume J."/>
            <person name="Jhangiani S.N."/>
            <person name="Joshi V."/>
            <person name="Khan Z.M."/>
            <person name="Jackson L."/>
            <person name="Kovar C."/>
            <person name="Kowis A."/>
            <person name="Lee S."/>
            <person name="Lewis L.R."/>
            <person name="Margolis J."/>
            <person name="Morgan M."/>
            <person name="Nazareth L.V."/>
            <person name="Nguyen N."/>
            <person name="Okwuonu G."/>
            <person name="Parker D."/>
            <person name="Richards S."/>
            <person name="Ruiz S.J."/>
            <person name="Santibanez J."/>
            <person name="Savard J."/>
            <person name="Scherer S.E."/>
            <person name="Schneider B."/>
            <person name="Sodergren E."/>
            <person name="Tautz D."/>
            <person name="Vattahil S."/>
            <person name="Villasana D."/>
            <person name="White C.S."/>
            <person name="Wright R."/>
            <person name="Park Y."/>
            <person name="Beeman R.W."/>
            <person name="Lord J."/>
            <person name="Oppert B."/>
            <person name="Lorenzen M."/>
            <person name="Brown S."/>
            <person name="Wang L."/>
            <person name="Savard J."/>
            <person name="Tautz D."/>
            <person name="Richards S."/>
            <person name="Weinstock G."/>
            <person name="Gibbs R.A."/>
            <person name="Liu Y."/>
            <person name="Worley K."/>
            <person name="Weinstock G."/>
            <person name="Elsik C.G."/>
            <person name="Reese J.T."/>
            <person name="Elhaik E."/>
            <person name="Landan G."/>
            <person name="Graur D."/>
            <person name="Arensburger P."/>
            <person name="Atkinson P."/>
            <person name="Beeman R.W."/>
            <person name="Beidler J."/>
            <person name="Brown S.J."/>
            <person name="Demuth J.P."/>
            <person name="Drury D.W."/>
            <person name="Du Y.Z."/>
            <person name="Fujiwara H."/>
            <person name="Lorenzen M."/>
            <person name="Maselli V."/>
            <person name="Osanai M."/>
            <person name="Park Y."/>
            <person name="Robertson H.M."/>
            <person name="Tu Z."/>
            <person name="Wang J.J."/>
            <person name="Wang S."/>
            <person name="Richards S."/>
            <person name="Song H."/>
            <person name="Zhang L."/>
            <person name="Sodergren E."/>
            <person name="Werner D."/>
            <person name="Stanke M."/>
            <person name="Morgenstern B."/>
            <person name="Solovyev V."/>
            <person name="Kosarev P."/>
            <person name="Brown G."/>
            <person name="Chen H.C."/>
            <person name="Ermolaeva O."/>
            <person name="Hlavina W."/>
            <person name="Kapustin Y."/>
            <person name="Kiryutin B."/>
            <person name="Kitts P."/>
            <person name="Maglott D."/>
            <person name="Pruitt K."/>
            <person name="Sapojnikov V."/>
            <person name="Souvorov A."/>
            <person name="Mackey A.J."/>
            <person name="Waterhouse R.M."/>
            <person name="Wyder S."/>
            <person name="Zdobnov E.M."/>
            <person name="Zdobnov E.M."/>
            <person name="Wyder S."/>
            <person name="Kriventseva E.V."/>
            <person name="Kadowaki T."/>
            <person name="Bork P."/>
            <person name="Aranda M."/>
            <person name="Bao R."/>
            <person name="Beermann A."/>
            <person name="Berns N."/>
            <person name="Bolognesi R."/>
            <person name="Bonneton F."/>
            <person name="Bopp D."/>
            <person name="Brown S.J."/>
            <person name="Bucher G."/>
            <person name="Butts T."/>
            <person name="Chaumot A."/>
            <person name="Denell R.E."/>
            <person name="Ferrier D.E."/>
            <person name="Friedrich M."/>
            <person name="Gordon C.M."/>
            <person name="Jindra M."/>
            <person name="Klingler M."/>
            <person name="Lan Q."/>
            <person name="Lattorff H.M."/>
            <person name="Laudet V."/>
            <person name="von Levetsow C."/>
            <person name="Liu Z."/>
            <person name="Lutz R."/>
            <person name="Lynch J.A."/>
            <person name="da Fonseca R.N."/>
            <person name="Posnien N."/>
            <person name="Reuter R."/>
            <person name="Roth S."/>
            <person name="Savard J."/>
            <person name="Schinko J.B."/>
            <person name="Schmitt C."/>
            <person name="Schoppmeier M."/>
            <person name="Schroder R."/>
            <person name="Shippy T.D."/>
            <person name="Simonnet F."/>
            <person name="Marques-Souza H."/>
            <person name="Tautz D."/>
            <person name="Tomoyasu Y."/>
            <person name="Trauner J."/>
            <person name="Van der Zee M."/>
            <person name="Vervoort M."/>
            <person name="Wittkopp N."/>
            <person name="Wimmer E.A."/>
            <person name="Yang X."/>
            <person name="Jones A.K."/>
            <person name="Sattelle D.B."/>
            <person name="Ebert P.R."/>
            <person name="Nelson D."/>
            <person name="Scott J.G."/>
            <person name="Beeman R.W."/>
            <person name="Muthukrishnan S."/>
            <person name="Kramer K.J."/>
            <person name="Arakane Y."/>
            <person name="Beeman R.W."/>
            <person name="Zhu Q."/>
            <person name="Hogenkamp D."/>
            <person name="Dixit R."/>
            <person name="Oppert B."/>
            <person name="Jiang H."/>
            <person name="Zou Z."/>
            <person name="Marshall J."/>
            <person name="Elpidina E."/>
            <person name="Vinokurov K."/>
            <person name="Oppert C."/>
            <person name="Zou Z."/>
            <person name="Evans J."/>
            <person name="Lu Z."/>
            <person name="Zhao P."/>
            <person name="Sumathipala N."/>
            <person name="Altincicek B."/>
            <person name="Vilcinskas A."/>
            <person name="Williams M."/>
            <person name="Hultmark D."/>
            <person name="Hetru C."/>
            <person name="Jiang H."/>
            <person name="Grimmelikhuijzen C.J."/>
            <person name="Hauser F."/>
            <person name="Cazzamali G."/>
            <person name="Williamson M."/>
            <person name="Park Y."/>
            <person name="Li B."/>
            <person name="Tanaka Y."/>
            <person name="Predel R."/>
            <person name="Neupert S."/>
            <person name="Schachtner J."/>
            <person name="Verleyen P."/>
            <person name="Raible F."/>
            <person name="Bork P."/>
            <person name="Friedrich M."/>
            <person name="Walden K.K."/>
            <person name="Robertson H.M."/>
            <person name="Angeli S."/>
            <person name="Foret S."/>
            <person name="Bucher G."/>
            <person name="Schuetz S."/>
            <person name="Maleszka R."/>
            <person name="Wimmer E.A."/>
            <person name="Beeman R.W."/>
            <person name="Lorenzen M."/>
            <person name="Tomoyasu Y."/>
            <person name="Miller S.C."/>
            <person name="Grossmann D."/>
            <person name="Bucher G."/>
        </authorList>
    </citation>
    <scope>NUCLEOTIDE SEQUENCE [LARGE SCALE GENOMIC DNA]</scope>
    <source>
        <strain evidence="10 11">Georgia GA2</strain>
    </source>
</reference>
<accession>D6WYF5</accession>
<dbReference type="GO" id="GO:0016020">
    <property type="term" value="C:membrane"/>
    <property type="evidence" value="ECO:0007669"/>
    <property type="project" value="UniProtKB-SubCell"/>
</dbReference>
<dbReference type="Pfam" id="PF05478">
    <property type="entry name" value="Prominin"/>
    <property type="match status" value="1"/>
</dbReference>
<feature type="transmembrane region" description="Helical" evidence="9">
    <location>
        <begin position="176"/>
        <end position="199"/>
    </location>
</feature>
<dbReference type="KEGG" id="tca:661858"/>
<feature type="transmembrane region" description="Helical" evidence="9">
    <location>
        <begin position="450"/>
        <end position="475"/>
    </location>
</feature>
<sequence length="947" mass="106143">MVLITDRQKINLVNLLVTVCVVFIAVDVSSGSFATRINKISENLDKALSQVIHQTPNYTDLTDNATYVSDASFNPRGMEGLYNFTNAFMELIFSKEIYPEGFIRIENNRIQIGDIEKEWKSLLKKYVGLLVMVIILALLIVFMPFCGLCFCCCRCCGKCGARSQPFDKKHDLCKKFVLATVLIGLGTCLLFGVVCAFVSNQQMEEGVGDLSQNLRKGVTDIDTYLDTTKKQIETLLKKNYGEFEFVLTKMIDNSTAAVYGELVNYSNAISMTEVANIVEALPAIEEKFITLKYSTNSLRVYASQLNDAVRKVKKDMLQILRSSDCDRIAKCKEINQNISSLQTNIHFNSLPDITDKIAKLDEITKNQTLIDAVTKGKNALEDIKVKIGDKVNATLDKAHEKIQEAGDQIRHGADNVTQVITELKTKIDTNTKPVLDTSERYIKQYSFYRYYAALAISCLLLLITIFITLGLVCGICGKRPEGYGDDCCNKGAGSQFLICAVLFMFLTGFVVAVVVLALFMVGVVTQRVVCDPMRDPANSQVFDLVDRLDFSNYGIHITASEALGKCYRNRSIYEVANLADKFNLAEVKNYLNSYGINQTLAELDIGSLDILDDFTLLGEKDKELLESFAVSGFAEINFDEFKDLLSTNFTTVNLTDLANEVGGLIQELQKYENVDQLIEDLQVSKMNIEMYEDKIVEPMIKNASAVIDLAKDIERDLRLNHSSFSDAMQALLNELEQAENILKINGTDFLNTTVIEFTTGIVNLVQTYIDRVVTKTELEVGQCGPLSIVINATLTSTCDKILTPWNGYWFGLFWSLLLFIPTIIVSVKLATLYQKHSPYSRDLVEAEYLYDAYVDRDNIPLNSRNGKAKKKKKKHKRYEDRPIPSAGGDMVAREYAAGSNQDARYADMAPKQWEDFPAGGPPQYQRAPTEYERPPPYYYPGAGETAQ</sequence>